<feature type="domain" description="Cation efflux protein transmembrane" evidence="7">
    <location>
        <begin position="11"/>
        <end position="68"/>
    </location>
</feature>
<organism evidence="8 9">
    <name type="scientific">Hymenoscyphus fraxineus</name>
    <dbReference type="NCBI Taxonomy" id="746836"/>
    <lineage>
        <taxon>Eukaryota</taxon>
        <taxon>Fungi</taxon>
        <taxon>Dikarya</taxon>
        <taxon>Ascomycota</taxon>
        <taxon>Pezizomycotina</taxon>
        <taxon>Leotiomycetes</taxon>
        <taxon>Helotiales</taxon>
        <taxon>Helotiaceae</taxon>
        <taxon>Hymenoscyphus</taxon>
    </lineage>
</organism>
<dbReference type="Proteomes" id="UP000696280">
    <property type="component" value="Unassembled WGS sequence"/>
</dbReference>
<dbReference type="GO" id="GO:0016020">
    <property type="term" value="C:membrane"/>
    <property type="evidence" value="ECO:0007669"/>
    <property type="project" value="UniProtKB-SubCell"/>
</dbReference>
<evidence type="ECO:0000313" key="9">
    <source>
        <dbReference type="Proteomes" id="UP000696280"/>
    </source>
</evidence>
<evidence type="ECO:0000256" key="3">
    <source>
        <dbReference type="ARBA" id="ARBA00022989"/>
    </source>
</evidence>
<proteinExistence type="predicted"/>
<dbReference type="GO" id="GO:0098771">
    <property type="term" value="P:inorganic ion homeostasis"/>
    <property type="evidence" value="ECO:0007669"/>
    <property type="project" value="UniProtKB-ARBA"/>
</dbReference>
<keyword evidence="2 6" id="KW-0812">Transmembrane</keyword>
<feature type="region of interest" description="Disordered" evidence="5">
    <location>
        <begin position="65"/>
        <end position="89"/>
    </location>
</feature>
<evidence type="ECO:0000256" key="5">
    <source>
        <dbReference type="SAM" id="MobiDB-lite"/>
    </source>
</evidence>
<dbReference type="InterPro" id="IPR058533">
    <property type="entry name" value="Cation_efflux_TM"/>
</dbReference>
<comment type="caution">
    <text evidence="8">The sequence shown here is derived from an EMBL/GenBank/DDBJ whole genome shotgun (WGS) entry which is preliminary data.</text>
</comment>
<evidence type="ECO:0000256" key="4">
    <source>
        <dbReference type="ARBA" id="ARBA00023136"/>
    </source>
</evidence>
<keyword evidence="3 6" id="KW-1133">Transmembrane helix</keyword>
<protein>
    <recommendedName>
        <fullName evidence="7">Cation efflux protein transmembrane domain-containing protein</fullName>
    </recommendedName>
</protein>
<dbReference type="Pfam" id="PF01545">
    <property type="entry name" value="Cation_efflux"/>
    <property type="match status" value="1"/>
</dbReference>
<feature type="transmembrane region" description="Helical" evidence="6">
    <location>
        <begin position="12"/>
        <end position="30"/>
    </location>
</feature>
<dbReference type="InterPro" id="IPR027469">
    <property type="entry name" value="Cation_efflux_TMD_sf"/>
</dbReference>
<comment type="subcellular location">
    <subcellularLocation>
        <location evidence="1">Membrane</location>
        <topology evidence="1">Multi-pass membrane protein</topology>
    </subcellularLocation>
</comment>
<sequence length="89" mass="9722">MFSHFSRKDKLYAAIIISAFIFSMETIVGFHTHSLVLLADAIHALNNILTFSIILSAEKLLEAPPKLQNPSPNPSPPPSSPPSSEESYS</sequence>
<evidence type="ECO:0000259" key="7">
    <source>
        <dbReference type="Pfam" id="PF01545"/>
    </source>
</evidence>
<feature type="compositionally biased region" description="Pro residues" evidence="5">
    <location>
        <begin position="71"/>
        <end position="81"/>
    </location>
</feature>
<evidence type="ECO:0000256" key="2">
    <source>
        <dbReference type="ARBA" id="ARBA00022692"/>
    </source>
</evidence>
<dbReference type="AlphaFoldDB" id="A0A9N9PQC2"/>
<dbReference type="Gene3D" id="1.20.1510.10">
    <property type="entry name" value="Cation efflux protein transmembrane domain"/>
    <property type="match status" value="1"/>
</dbReference>
<evidence type="ECO:0000256" key="1">
    <source>
        <dbReference type="ARBA" id="ARBA00004141"/>
    </source>
</evidence>
<gene>
    <name evidence="8" type="ORF">HYFRA_00005725</name>
</gene>
<dbReference type="EMBL" id="CAJVRL010000044">
    <property type="protein sequence ID" value="CAG8951920.1"/>
    <property type="molecule type" value="Genomic_DNA"/>
</dbReference>
<accession>A0A9N9PQC2</accession>
<evidence type="ECO:0000256" key="6">
    <source>
        <dbReference type="SAM" id="Phobius"/>
    </source>
</evidence>
<dbReference type="SUPFAM" id="SSF161111">
    <property type="entry name" value="Cation efflux protein transmembrane domain-like"/>
    <property type="match status" value="1"/>
</dbReference>
<evidence type="ECO:0000313" key="8">
    <source>
        <dbReference type="EMBL" id="CAG8951920.1"/>
    </source>
</evidence>
<keyword evidence="4 6" id="KW-0472">Membrane</keyword>
<reference evidence="8" key="1">
    <citation type="submission" date="2021-07" db="EMBL/GenBank/DDBJ databases">
        <authorList>
            <person name="Durling M."/>
        </authorList>
    </citation>
    <scope>NUCLEOTIDE SEQUENCE</scope>
</reference>
<keyword evidence="9" id="KW-1185">Reference proteome</keyword>
<dbReference type="GO" id="GO:0030003">
    <property type="term" value="P:intracellular monoatomic cation homeostasis"/>
    <property type="evidence" value="ECO:0007669"/>
    <property type="project" value="UniProtKB-ARBA"/>
</dbReference>
<dbReference type="OrthoDB" id="9944568at2759"/>
<dbReference type="GO" id="GO:0008324">
    <property type="term" value="F:monoatomic cation transmembrane transporter activity"/>
    <property type="evidence" value="ECO:0007669"/>
    <property type="project" value="InterPro"/>
</dbReference>
<name>A0A9N9PQC2_9HELO</name>